<reference evidence="1" key="3">
    <citation type="submission" date="2020-12" db="UniProtKB">
        <authorList>
            <consortium name="EnsemblPlants"/>
        </authorList>
    </citation>
    <scope>IDENTIFICATION</scope>
</reference>
<dbReference type="EMBL" id="ABEU02000009">
    <property type="status" value="NOT_ANNOTATED_CDS"/>
    <property type="molecule type" value="Genomic_DNA"/>
</dbReference>
<evidence type="ECO:0000313" key="1">
    <source>
        <dbReference type="EnsemblPlants" id="PAC:32911499.CDS.1"/>
    </source>
</evidence>
<dbReference type="Proteomes" id="UP000006727">
    <property type="component" value="Chromosome 9"/>
</dbReference>
<evidence type="ECO:0000313" key="2">
    <source>
        <dbReference type="Proteomes" id="UP000006727"/>
    </source>
</evidence>
<organism evidence="1 2">
    <name type="scientific">Physcomitrium patens</name>
    <name type="common">Spreading-leaved earth moss</name>
    <name type="synonym">Physcomitrella patens</name>
    <dbReference type="NCBI Taxonomy" id="3218"/>
    <lineage>
        <taxon>Eukaryota</taxon>
        <taxon>Viridiplantae</taxon>
        <taxon>Streptophyta</taxon>
        <taxon>Embryophyta</taxon>
        <taxon>Bryophyta</taxon>
        <taxon>Bryophytina</taxon>
        <taxon>Bryopsida</taxon>
        <taxon>Funariidae</taxon>
        <taxon>Funariales</taxon>
        <taxon>Funariaceae</taxon>
        <taxon>Physcomitrium</taxon>
    </lineage>
</organism>
<sequence length="29" mass="3399">MEYNKIGNESNYSTYEREALATIWAIALF</sequence>
<reference evidence="1 2" key="1">
    <citation type="journal article" date="2008" name="Science">
        <title>The Physcomitrella genome reveals evolutionary insights into the conquest of land by plants.</title>
        <authorList>
            <person name="Rensing S."/>
            <person name="Lang D."/>
            <person name="Zimmer A."/>
            <person name="Terry A."/>
            <person name="Salamov A."/>
            <person name="Shapiro H."/>
            <person name="Nishiyama T."/>
            <person name="Perroud P.-F."/>
            <person name="Lindquist E."/>
            <person name="Kamisugi Y."/>
            <person name="Tanahashi T."/>
            <person name="Sakakibara K."/>
            <person name="Fujita T."/>
            <person name="Oishi K."/>
            <person name="Shin-I T."/>
            <person name="Kuroki Y."/>
            <person name="Toyoda A."/>
            <person name="Suzuki Y."/>
            <person name="Hashimoto A."/>
            <person name="Yamaguchi K."/>
            <person name="Sugano A."/>
            <person name="Kohara Y."/>
            <person name="Fujiyama A."/>
            <person name="Anterola A."/>
            <person name="Aoki S."/>
            <person name="Ashton N."/>
            <person name="Barbazuk W.B."/>
            <person name="Barker E."/>
            <person name="Bennetzen J."/>
            <person name="Bezanilla M."/>
            <person name="Blankenship R."/>
            <person name="Cho S.H."/>
            <person name="Dutcher S."/>
            <person name="Estelle M."/>
            <person name="Fawcett J.A."/>
            <person name="Gundlach H."/>
            <person name="Hanada K."/>
            <person name="Heyl A."/>
            <person name="Hicks K.A."/>
            <person name="Hugh J."/>
            <person name="Lohr M."/>
            <person name="Mayer K."/>
            <person name="Melkozernov A."/>
            <person name="Murata T."/>
            <person name="Nelson D."/>
            <person name="Pils B."/>
            <person name="Prigge M."/>
            <person name="Reiss B."/>
            <person name="Renner T."/>
            <person name="Rombauts S."/>
            <person name="Rushton P."/>
            <person name="Sanderfoot A."/>
            <person name="Schween G."/>
            <person name="Shiu S.-H."/>
            <person name="Stueber K."/>
            <person name="Theodoulou F.L."/>
            <person name="Tu H."/>
            <person name="Van de Peer Y."/>
            <person name="Verrier P.J."/>
            <person name="Waters E."/>
            <person name="Wood A."/>
            <person name="Yang L."/>
            <person name="Cove D."/>
            <person name="Cuming A."/>
            <person name="Hasebe M."/>
            <person name="Lucas S."/>
            <person name="Mishler D.B."/>
            <person name="Reski R."/>
            <person name="Grigoriev I."/>
            <person name="Quatrano R.S."/>
            <person name="Boore J.L."/>
        </authorList>
    </citation>
    <scope>NUCLEOTIDE SEQUENCE [LARGE SCALE GENOMIC DNA]</scope>
    <source>
        <strain evidence="1 2">cv. Gransden 2004</strain>
    </source>
</reference>
<accession>A0A7I3Z1V8</accession>
<reference evidence="1 2" key="2">
    <citation type="journal article" date="2018" name="Plant J.">
        <title>The Physcomitrella patens chromosome-scale assembly reveals moss genome structure and evolution.</title>
        <authorList>
            <person name="Lang D."/>
            <person name="Ullrich K.K."/>
            <person name="Murat F."/>
            <person name="Fuchs J."/>
            <person name="Jenkins J."/>
            <person name="Haas F.B."/>
            <person name="Piednoel M."/>
            <person name="Gundlach H."/>
            <person name="Van Bel M."/>
            <person name="Meyberg R."/>
            <person name="Vives C."/>
            <person name="Morata J."/>
            <person name="Symeonidi A."/>
            <person name="Hiss M."/>
            <person name="Muchero W."/>
            <person name="Kamisugi Y."/>
            <person name="Saleh O."/>
            <person name="Blanc G."/>
            <person name="Decker E.L."/>
            <person name="van Gessel N."/>
            <person name="Grimwood J."/>
            <person name="Hayes R.D."/>
            <person name="Graham S.W."/>
            <person name="Gunter L.E."/>
            <person name="McDaniel S.F."/>
            <person name="Hoernstein S.N.W."/>
            <person name="Larsson A."/>
            <person name="Li F.W."/>
            <person name="Perroud P.F."/>
            <person name="Phillips J."/>
            <person name="Ranjan P."/>
            <person name="Rokshar D.S."/>
            <person name="Rothfels C.J."/>
            <person name="Schneider L."/>
            <person name="Shu S."/>
            <person name="Stevenson D.W."/>
            <person name="Thummler F."/>
            <person name="Tillich M."/>
            <person name="Villarreal Aguilar J.C."/>
            <person name="Widiez T."/>
            <person name="Wong G.K."/>
            <person name="Wymore A."/>
            <person name="Zhang Y."/>
            <person name="Zimmer A.D."/>
            <person name="Quatrano R.S."/>
            <person name="Mayer K.F.X."/>
            <person name="Goodstein D."/>
            <person name="Casacuberta J.M."/>
            <person name="Vandepoele K."/>
            <person name="Reski R."/>
            <person name="Cuming A.C."/>
            <person name="Tuskan G.A."/>
            <person name="Maumus F."/>
            <person name="Salse J."/>
            <person name="Schmutz J."/>
            <person name="Rensing S.A."/>
        </authorList>
    </citation>
    <scope>NUCLEOTIDE SEQUENCE [LARGE SCALE GENOMIC DNA]</scope>
    <source>
        <strain evidence="1 2">cv. Gransden 2004</strain>
    </source>
</reference>
<dbReference type="EnsemblPlants" id="Pp3c9_13350V3.1">
    <property type="protein sequence ID" value="PAC:32911499.CDS.1"/>
    <property type="gene ID" value="Pp3c9_13350"/>
</dbReference>
<keyword evidence="2" id="KW-1185">Reference proteome</keyword>
<name>A0A7I3Z1V8_PHYPA</name>
<protein>
    <submittedName>
        <fullName evidence="1">Uncharacterized protein</fullName>
    </submittedName>
</protein>
<dbReference type="Gramene" id="Pp3c9_13350V3.1">
    <property type="protein sequence ID" value="PAC:32911499.CDS.1"/>
    <property type="gene ID" value="Pp3c9_13350"/>
</dbReference>
<proteinExistence type="predicted"/>